<dbReference type="SMART" id="SM00028">
    <property type="entry name" value="TPR"/>
    <property type="match status" value="1"/>
</dbReference>
<reference evidence="3" key="1">
    <citation type="submission" date="2021-01" db="EMBL/GenBank/DDBJ databases">
        <title>Modified the classification status of verrucomicrobia.</title>
        <authorList>
            <person name="Feng X."/>
        </authorList>
    </citation>
    <scope>NUCLEOTIDE SEQUENCE</scope>
    <source>
        <strain evidence="3">_KCTC 22039</strain>
    </source>
</reference>
<dbReference type="PROSITE" id="PS50293">
    <property type="entry name" value="TPR_REGION"/>
    <property type="match status" value="1"/>
</dbReference>
<comment type="caution">
    <text evidence="3">The sequence shown here is derived from an EMBL/GenBank/DDBJ whole genome shotgun (WGS) entry which is preliminary data.</text>
</comment>
<dbReference type="SUPFAM" id="SSF48452">
    <property type="entry name" value="TPR-like"/>
    <property type="match status" value="1"/>
</dbReference>
<sequence length="201" mass="22634">MKFTSIIVGFTLATSWWFTPEQAGQRMMKKGDFQQAAEQFIDPMRKGEALFRAGEFEAAEQSFARVPSAAGEYNRGNCLVMLGKYESAAERYQRALELKPDWHDAQVNLEVAEARARLNKKEGGEMTDGKLEADEYVFDNNKGKGSDDEQQEAGKEMTDAEVQALWMRKVQTKPAQFLKSKFAYQHAMGTSKPASGKEQVK</sequence>
<dbReference type="InterPro" id="IPR011990">
    <property type="entry name" value="TPR-like_helical_dom_sf"/>
</dbReference>
<dbReference type="AlphaFoldDB" id="A0A8J7SMT8"/>
<dbReference type="PROSITE" id="PS50005">
    <property type="entry name" value="TPR"/>
    <property type="match status" value="1"/>
</dbReference>
<evidence type="ECO:0000256" key="1">
    <source>
        <dbReference type="PROSITE-ProRule" id="PRU00339"/>
    </source>
</evidence>
<dbReference type="RefSeq" id="WP_200312292.1">
    <property type="nucleotide sequence ID" value="NZ_JAENIM010000044.1"/>
</dbReference>
<evidence type="ECO:0000313" key="3">
    <source>
        <dbReference type="EMBL" id="MBK1792280.1"/>
    </source>
</evidence>
<accession>A0A8J7SMT8</accession>
<keyword evidence="4" id="KW-1185">Reference proteome</keyword>
<evidence type="ECO:0000256" key="2">
    <source>
        <dbReference type="SAM" id="MobiDB-lite"/>
    </source>
</evidence>
<feature type="repeat" description="TPR" evidence="1">
    <location>
        <begin position="69"/>
        <end position="102"/>
    </location>
</feature>
<dbReference type="Gene3D" id="1.25.40.10">
    <property type="entry name" value="Tetratricopeptide repeat domain"/>
    <property type="match status" value="1"/>
</dbReference>
<keyword evidence="1" id="KW-0802">TPR repeat</keyword>
<dbReference type="EMBL" id="JAENIM010000044">
    <property type="protein sequence ID" value="MBK1792280.1"/>
    <property type="molecule type" value="Genomic_DNA"/>
</dbReference>
<gene>
    <name evidence="3" type="ORF">JIN82_14045</name>
</gene>
<evidence type="ECO:0000313" key="4">
    <source>
        <dbReference type="Proteomes" id="UP000624703"/>
    </source>
</evidence>
<feature type="compositionally biased region" description="Basic and acidic residues" evidence="2">
    <location>
        <begin position="141"/>
        <end position="158"/>
    </location>
</feature>
<proteinExistence type="predicted"/>
<feature type="region of interest" description="Disordered" evidence="2">
    <location>
        <begin position="133"/>
        <end position="158"/>
    </location>
</feature>
<name>A0A8J7SMT8_9BACT</name>
<dbReference type="Proteomes" id="UP000624703">
    <property type="component" value="Unassembled WGS sequence"/>
</dbReference>
<dbReference type="InterPro" id="IPR019734">
    <property type="entry name" value="TPR_rpt"/>
</dbReference>
<protein>
    <submittedName>
        <fullName evidence="3">Tetratricopeptide repeat protein</fullName>
    </submittedName>
</protein>
<dbReference type="Pfam" id="PF00515">
    <property type="entry name" value="TPR_1"/>
    <property type="match status" value="1"/>
</dbReference>
<organism evidence="3 4">
    <name type="scientific">Persicirhabdus sediminis</name>
    <dbReference type="NCBI Taxonomy" id="454144"/>
    <lineage>
        <taxon>Bacteria</taxon>
        <taxon>Pseudomonadati</taxon>
        <taxon>Verrucomicrobiota</taxon>
        <taxon>Verrucomicrobiia</taxon>
        <taxon>Verrucomicrobiales</taxon>
        <taxon>Verrucomicrobiaceae</taxon>
        <taxon>Persicirhabdus</taxon>
    </lineage>
</organism>